<feature type="transmembrane region" description="Helical" evidence="2">
    <location>
        <begin position="37"/>
        <end position="57"/>
    </location>
</feature>
<organism evidence="3 4">
    <name type="scientific">Nocardioides zeae</name>
    <dbReference type="NCBI Taxonomy" id="1457234"/>
    <lineage>
        <taxon>Bacteria</taxon>
        <taxon>Bacillati</taxon>
        <taxon>Actinomycetota</taxon>
        <taxon>Actinomycetes</taxon>
        <taxon>Propionibacteriales</taxon>
        <taxon>Nocardioidaceae</taxon>
        <taxon>Nocardioides</taxon>
    </lineage>
</organism>
<sequence>MHPAMGPHYGVPREPEDEPLGPDQPSPRLGRGKRGTWLALAGIVSLTVVVLVLAVALV</sequence>
<dbReference type="Proteomes" id="UP001239215">
    <property type="component" value="Unassembled WGS sequence"/>
</dbReference>
<accession>A0AAJ1U5C8</accession>
<evidence type="ECO:0000256" key="2">
    <source>
        <dbReference type="SAM" id="Phobius"/>
    </source>
</evidence>
<dbReference type="EMBL" id="JAUTAN010000001">
    <property type="protein sequence ID" value="MDQ1106260.1"/>
    <property type="molecule type" value="Genomic_DNA"/>
</dbReference>
<gene>
    <name evidence="3" type="ORF">QE405_003544</name>
</gene>
<dbReference type="AlphaFoldDB" id="A0AAJ1U5C8"/>
<protein>
    <submittedName>
        <fullName evidence="3">Uncharacterized protein</fullName>
    </submittedName>
</protein>
<evidence type="ECO:0000313" key="4">
    <source>
        <dbReference type="Proteomes" id="UP001239215"/>
    </source>
</evidence>
<comment type="caution">
    <text evidence="3">The sequence shown here is derived from an EMBL/GenBank/DDBJ whole genome shotgun (WGS) entry which is preliminary data.</text>
</comment>
<name>A0AAJ1U5C8_9ACTN</name>
<feature type="region of interest" description="Disordered" evidence="1">
    <location>
        <begin position="1"/>
        <end position="31"/>
    </location>
</feature>
<keyword evidence="2" id="KW-0812">Transmembrane</keyword>
<proteinExistence type="predicted"/>
<evidence type="ECO:0000313" key="3">
    <source>
        <dbReference type="EMBL" id="MDQ1106260.1"/>
    </source>
</evidence>
<reference evidence="3" key="1">
    <citation type="submission" date="2023-07" db="EMBL/GenBank/DDBJ databases">
        <title>Functional and genomic diversity of the sorghum phyllosphere microbiome.</title>
        <authorList>
            <person name="Shade A."/>
        </authorList>
    </citation>
    <scope>NUCLEOTIDE SEQUENCE</scope>
    <source>
        <strain evidence="3">SORGH_AS_1067</strain>
    </source>
</reference>
<keyword evidence="2" id="KW-1133">Transmembrane helix</keyword>
<keyword evidence="2" id="KW-0472">Membrane</keyword>
<evidence type="ECO:0000256" key="1">
    <source>
        <dbReference type="SAM" id="MobiDB-lite"/>
    </source>
</evidence>